<name>A0AAD1X5P7_EUPCR</name>
<protein>
    <submittedName>
        <fullName evidence="1">Uncharacterized protein</fullName>
    </submittedName>
</protein>
<evidence type="ECO:0000313" key="1">
    <source>
        <dbReference type="EMBL" id="CAI2359732.1"/>
    </source>
</evidence>
<gene>
    <name evidence="1" type="ORF">ECRASSUSDP1_LOCUS1025</name>
</gene>
<dbReference type="Proteomes" id="UP001295684">
    <property type="component" value="Unassembled WGS sequence"/>
</dbReference>
<evidence type="ECO:0000313" key="2">
    <source>
        <dbReference type="Proteomes" id="UP001295684"/>
    </source>
</evidence>
<dbReference type="EMBL" id="CAMPGE010000966">
    <property type="protein sequence ID" value="CAI2359732.1"/>
    <property type="molecule type" value="Genomic_DNA"/>
</dbReference>
<organism evidence="1 2">
    <name type="scientific">Euplotes crassus</name>
    <dbReference type="NCBI Taxonomy" id="5936"/>
    <lineage>
        <taxon>Eukaryota</taxon>
        <taxon>Sar</taxon>
        <taxon>Alveolata</taxon>
        <taxon>Ciliophora</taxon>
        <taxon>Intramacronucleata</taxon>
        <taxon>Spirotrichea</taxon>
        <taxon>Hypotrichia</taxon>
        <taxon>Euplotida</taxon>
        <taxon>Euplotidae</taxon>
        <taxon>Moneuplotes</taxon>
    </lineage>
</organism>
<reference evidence="1" key="1">
    <citation type="submission" date="2023-07" db="EMBL/GenBank/DDBJ databases">
        <authorList>
            <consortium name="AG Swart"/>
            <person name="Singh M."/>
            <person name="Singh A."/>
            <person name="Seah K."/>
            <person name="Emmerich C."/>
        </authorList>
    </citation>
    <scope>NUCLEOTIDE SEQUENCE</scope>
    <source>
        <strain evidence="1">DP1</strain>
    </source>
</reference>
<proteinExistence type="predicted"/>
<keyword evidence="2" id="KW-1185">Reference proteome</keyword>
<dbReference type="AlphaFoldDB" id="A0AAD1X5P7"/>
<comment type="caution">
    <text evidence="1">The sequence shown here is derived from an EMBL/GenBank/DDBJ whole genome shotgun (WGS) entry which is preliminary data.</text>
</comment>
<accession>A0AAD1X5P7</accession>
<sequence>MSTAEPTSLNSLKYYRIKTCEIMLNNLETTKRMINSIMRKKKLYGIPSSVTMNFESSQNKTFDQPLHFKPKKTVKKKGKDSNKKGREATKFTKIYLQVPRNSYQFLELKNNKKRSMFTIKGNFTPAVGRYSPKFDSVERRAPCFVGNWGKQMERKRQKDGKNRTLKEDEKKLVYNGVHICRRFLSKERNKIPRKLRIIRSEIPHDVKSPENGKVPQKAPEKEIVPLETLQNRFTEKLNNNSKFAIKHKIINKKYIIVPEKKNCVRIHSIKQTPFETCINPVQSIRRFSKQLASQRNILTPQPSSALSIGLGNVESSRRILKKHVPQVIFKNTKSRDSNIFDLTKVRSI</sequence>